<keyword evidence="1" id="KW-0175">Coiled coil</keyword>
<sequence>MRPRGRRGVSRAQLHKGAPVRRTLLALAFATIPGLAAAAALPSSIGAVTVYQDRAVVTRAASSELAAGEHELMLENLPASLQENSLQVSAKSTGQATLLDVKVSDVYQAATANERVRQIEAQIDKLVSRQAALDDEAAVLDNQRELILMMQRGATEPAKDGARLTLDELKAIQTLSAESLATTLAGLRRVAEQKTELEREMTALQTQLGLVRGESGRRTKTVTLRVNMARAGKLDLALSYAVAGARWTPAYDARLRPADRNVDLGYFGVIRQNTGEDWKNVKLTLSTARPSLGGGAPTLRPWIIDVAAPPPPPRPVAAPAPAAVQAEMHAKRAPRASAMEDSAVLPEPEPEVIEVSTAQVQNAATSASFQIKNPATLLSDNTTQRVAIATARLPAALQYQSTPGLRETVYLTAQASNNTDFPFLAGPLNTFLDDAFVASGAMKAVMPGEKLELALGADDGISIKRQLVNRYTESTGFSGSGKRVTYEYKITVKNNKATTEKVSFADRLPISRNEKIVVKLLSPSERDIKREEDGKLVWDWELEPGKSRETVLKFSVDYPGDIAVFGL</sequence>
<dbReference type="InterPro" id="IPR011935">
    <property type="entry name" value="CHP02231"/>
</dbReference>
<evidence type="ECO:0000259" key="4">
    <source>
        <dbReference type="Pfam" id="PF13600"/>
    </source>
</evidence>
<dbReference type="OrthoDB" id="9777444at2"/>
<proteinExistence type="predicted"/>
<keyword evidence="6" id="KW-1185">Reference proteome</keyword>
<name>A0A2S0I7X2_9BURK</name>
<evidence type="ECO:0008006" key="7">
    <source>
        <dbReference type="Google" id="ProtNLM"/>
    </source>
</evidence>
<evidence type="ECO:0000313" key="6">
    <source>
        <dbReference type="Proteomes" id="UP000239477"/>
    </source>
</evidence>
<dbReference type="NCBIfam" id="TIGR02231">
    <property type="entry name" value="mucoidy inhibitor MuiA family protein"/>
    <property type="match status" value="1"/>
</dbReference>
<feature type="signal peptide" evidence="2">
    <location>
        <begin position="1"/>
        <end position="38"/>
    </location>
</feature>
<evidence type="ECO:0000256" key="1">
    <source>
        <dbReference type="SAM" id="Coils"/>
    </source>
</evidence>
<dbReference type="Pfam" id="PF13600">
    <property type="entry name" value="DUF4140"/>
    <property type="match status" value="1"/>
</dbReference>
<dbReference type="Proteomes" id="UP000239477">
    <property type="component" value="Chromosome"/>
</dbReference>
<accession>A0A2S0I7X2</accession>
<dbReference type="Pfam" id="PF13598">
    <property type="entry name" value="DUF4139"/>
    <property type="match status" value="1"/>
</dbReference>
<reference evidence="5 6" key="1">
    <citation type="submission" date="2017-09" db="EMBL/GenBank/DDBJ databases">
        <title>Genomic, metabolic, and phenotypic characteristics of bacterial isolates from the natural microbiome of the model nematode Caenorhabditis elegans.</title>
        <authorList>
            <person name="Zimmermann J."/>
            <person name="Obeng N."/>
            <person name="Yang W."/>
            <person name="Obeng O."/>
            <person name="Kissoyan K."/>
            <person name="Pees B."/>
            <person name="Dirksen P."/>
            <person name="Hoppner M."/>
            <person name="Franke A."/>
            <person name="Rosenstiel P."/>
            <person name="Leippe M."/>
            <person name="Dierking K."/>
            <person name="Kaleta C."/>
            <person name="Schulenburg H."/>
        </authorList>
    </citation>
    <scope>NUCLEOTIDE SEQUENCE [LARGE SCALE GENOMIC DNA]</scope>
    <source>
        <strain evidence="5 6">MYb73</strain>
    </source>
</reference>
<dbReference type="PANTHER" id="PTHR31005:SF8">
    <property type="entry name" value="DUF4139 DOMAIN-CONTAINING PROTEIN"/>
    <property type="match status" value="1"/>
</dbReference>
<dbReference type="InterPro" id="IPR025554">
    <property type="entry name" value="DUF4140"/>
</dbReference>
<evidence type="ECO:0000259" key="3">
    <source>
        <dbReference type="Pfam" id="PF13598"/>
    </source>
</evidence>
<feature type="domain" description="DUF4140" evidence="4">
    <location>
        <begin position="48"/>
        <end position="146"/>
    </location>
</feature>
<feature type="coiled-coil region" evidence="1">
    <location>
        <begin position="109"/>
        <end position="136"/>
    </location>
</feature>
<organism evidence="5 6">
    <name type="scientific">Achromobacter spanius</name>
    <dbReference type="NCBI Taxonomy" id="217203"/>
    <lineage>
        <taxon>Bacteria</taxon>
        <taxon>Pseudomonadati</taxon>
        <taxon>Pseudomonadota</taxon>
        <taxon>Betaproteobacteria</taxon>
        <taxon>Burkholderiales</taxon>
        <taxon>Alcaligenaceae</taxon>
        <taxon>Achromobacter</taxon>
    </lineage>
</organism>
<dbReference type="AlphaFoldDB" id="A0A2S0I7X2"/>
<gene>
    <name evidence="5" type="ORF">CLM73_13470</name>
</gene>
<feature type="chain" id="PRO_5015740188" description="Mucoidy inhibitor MuiA family protein" evidence="2">
    <location>
        <begin position="39"/>
        <end position="567"/>
    </location>
</feature>
<evidence type="ECO:0000313" key="5">
    <source>
        <dbReference type="EMBL" id="AVJ28044.1"/>
    </source>
</evidence>
<dbReference type="PANTHER" id="PTHR31005">
    <property type="entry name" value="DUF4139 DOMAIN-CONTAINING PROTEIN"/>
    <property type="match status" value="1"/>
</dbReference>
<feature type="domain" description="DUF4139" evidence="3">
    <location>
        <begin position="236"/>
        <end position="559"/>
    </location>
</feature>
<dbReference type="EMBL" id="CP023270">
    <property type="protein sequence ID" value="AVJ28044.1"/>
    <property type="molecule type" value="Genomic_DNA"/>
</dbReference>
<evidence type="ECO:0000256" key="2">
    <source>
        <dbReference type="SAM" id="SignalP"/>
    </source>
</evidence>
<feature type="coiled-coil region" evidence="1">
    <location>
        <begin position="187"/>
        <end position="214"/>
    </location>
</feature>
<protein>
    <recommendedName>
        <fullName evidence="7">Mucoidy inhibitor MuiA family protein</fullName>
    </recommendedName>
</protein>
<keyword evidence="2" id="KW-0732">Signal</keyword>
<dbReference type="InterPro" id="IPR037291">
    <property type="entry name" value="DUF4139"/>
</dbReference>